<keyword evidence="7" id="KW-0812">Transmembrane</keyword>
<comment type="caution">
    <text evidence="9">The sequence shown here is derived from an EMBL/GenBank/DDBJ whole genome shotgun (WGS) entry which is preliminary data.</text>
</comment>
<comment type="subcellular location">
    <subcellularLocation>
        <location evidence="1">Golgi apparatus membrane</location>
        <topology evidence="1">Single-pass type II membrane protein</topology>
    </subcellularLocation>
    <subcellularLocation>
        <location evidence="7">Golgi apparatus</location>
        <location evidence="7">Golgi stack membrane</location>
        <topology evidence="7">Single-pass type II membrane protein</topology>
    </subcellularLocation>
</comment>
<dbReference type="InterPro" id="IPR038577">
    <property type="entry name" value="GT10-like_C_sf"/>
</dbReference>
<organism evidence="9 10">
    <name type="scientific">Ramazzottius varieornatus</name>
    <name type="common">Water bear</name>
    <name type="synonym">Tardigrade</name>
    <dbReference type="NCBI Taxonomy" id="947166"/>
    <lineage>
        <taxon>Eukaryota</taxon>
        <taxon>Metazoa</taxon>
        <taxon>Ecdysozoa</taxon>
        <taxon>Tardigrada</taxon>
        <taxon>Eutardigrada</taxon>
        <taxon>Parachela</taxon>
        <taxon>Hypsibioidea</taxon>
        <taxon>Ramazzottiidae</taxon>
        <taxon>Ramazzottius</taxon>
    </lineage>
</organism>
<protein>
    <recommendedName>
        <fullName evidence="7">Fucosyltransferase</fullName>
        <ecNumber evidence="7">2.4.1.-</ecNumber>
    </recommendedName>
</protein>
<dbReference type="Proteomes" id="UP000186922">
    <property type="component" value="Unassembled WGS sequence"/>
</dbReference>
<evidence type="ECO:0000256" key="7">
    <source>
        <dbReference type="RuleBase" id="RU003832"/>
    </source>
</evidence>
<dbReference type="Gene3D" id="3.40.50.11660">
    <property type="entry name" value="Glycosyl transferase family 10, C-terminal domain"/>
    <property type="match status" value="1"/>
</dbReference>
<keyword evidence="4 7" id="KW-0328">Glycosyltransferase</keyword>
<evidence type="ECO:0000256" key="2">
    <source>
        <dbReference type="ARBA" id="ARBA00004922"/>
    </source>
</evidence>
<comment type="pathway">
    <text evidence="2">Protein modification; protein glycosylation.</text>
</comment>
<evidence type="ECO:0000313" key="10">
    <source>
        <dbReference type="Proteomes" id="UP000186922"/>
    </source>
</evidence>
<evidence type="ECO:0000256" key="1">
    <source>
        <dbReference type="ARBA" id="ARBA00004323"/>
    </source>
</evidence>
<feature type="domain" description="Fucosyltransferase C-terminal" evidence="8">
    <location>
        <begin position="28"/>
        <end position="101"/>
    </location>
</feature>
<dbReference type="SUPFAM" id="SSF53756">
    <property type="entry name" value="UDP-Glycosyltransferase/glycogen phosphorylase"/>
    <property type="match status" value="1"/>
</dbReference>
<dbReference type="AlphaFoldDB" id="A0A1D1VK11"/>
<dbReference type="PANTHER" id="PTHR48438:SF1">
    <property type="entry name" value="ALPHA-(1,3)-FUCOSYLTRANSFERASE C-RELATED"/>
    <property type="match status" value="1"/>
</dbReference>
<accession>A0A1D1VK11</accession>
<dbReference type="PANTHER" id="PTHR48438">
    <property type="entry name" value="ALPHA-(1,3)-FUCOSYLTRANSFERASE C-RELATED"/>
    <property type="match status" value="1"/>
</dbReference>
<evidence type="ECO:0000256" key="3">
    <source>
        <dbReference type="ARBA" id="ARBA00008919"/>
    </source>
</evidence>
<dbReference type="UniPathway" id="UPA00378"/>
<dbReference type="GO" id="GO:0032580">
    <property type="term" value="C:Golgi cisterna membrane"/>
    <property type="evidence" value="ECO:0007669"/>
    <property type="project" value="UniProtKB-SubCell"/>
</dbReference>
<evidence type="ECO:0000313" key="9">
    <source>
        <dbReference type="EMBL" id="GAV01136.1"/>
    </source>
</evidence>
<dbReference type="GO" id="GO:0008417">
    <property type="term" value="F:fucosyltransferase activity"/>
    <property type="evidence" value="ECO:0007669"/>
    <property type="project" value="InterPro"/>
</dbReference>
<dbReference type="Pfam" id="PF00852">
    <property type="entry name" value="Glyco_transf_10"/>
    <property type="match status" value="1"/>
</dbReference>
<dbReference type="InterPro" id="IPR001503">
    <property type="entry name" value="Glyco_trans_10"/>
</dbReference>
<keyword evidence="6 7" id="KW-0333">Golgi apparatus</keyword>
<reference evidence="9 10" key="1">
    <citation type="journal article" date="2016" name="Nat. Commun.">
        <title>Extremotolerant tardigrade genome and improved radiotolerance of human cultured cells by tardigrade-unique protein.</title>
        <authorList>
            <person name="Hashimoto T."/>
            <person name="Horikawa D.D."/>
            <person name="Saito Y."/>
            <person name="Kuwahara H."/>
            <person name="Kozuka-Hata H."/>
            <person name="Shin-I T."/>
            <person name="Minakuchi Y."/>
            <person name="Ohishi K."/>
            <person name="Motoyama A."/>
            <person name="Aizu T."/>
            <person name="Enomoto A."/>
            <person name="Kondo K."/>
            <person name="Tanaka S."/>
            <person name="Hara Y."/>
            <person name="Koshikawa S."/>
            <person name="Sagara H."/>
            <person name="Miura T."/>
            <person name="Yokobori S."/>
            <person name="Miyagawa K."/>
            <person name="Suzuki Y."/>
            <person name="Kubo T."/>
            <person name="Oyama M."/>
            <person name="Kohara Y."/>
            <person name="Fujiyama A."/>
            <person name="Arakawa K."/>
            <person name="Katayama T."/>
            <person name="Toyoda A."/>
            <person name="Kunieda T."/>
        </authorList>
    </citation>
    <scope>NUCLEOTIDE SEQUENCE [LARGE SCALE GENOMIC DNA]</scope>
    <source>
        <strain evidence="9 10">YOKOZUNA-1</strain>
    </source>
</reference>
<evidence type="ECO:0000256" key="5">
    <source>
        <dbReference type="ARBA" id="ARBA00022679"/>
    </source>
</evidence>
<dbReference type="OrthoDB" id="427096at2759"/>
<evidence type="ECO:0000256" key="4">
    <source>
        <dbReference type="ARBA" id="ARBA00022676"/>
    </source>
</evidence>
<dbReference type="GO" id="GO:0000139">
    <property type="term" value="C:Golgi membrane"/>
    <property type="evidence" value="ECO:0007669"/>
    <property type="project" value="UniProtKB-SubCell"/>
</dbReference>
<evidence type="ECO:0000259" key="8">
    <source>
        <dbReference type="Pfam" id="PF00852"/>
    </source>
</evidence>
<dbReference type="EC" id="2.4.1.-" evidence="7"/>
<dbReference type="InterPro" id="IPR055270">
    <property type="entry name" value="Glyco_tran_10_C"/>
</dbReference>
<keyword evidence="10" id="KW-1185">Reference proteome</keyword>
<sequence length="141" mass="16483">MNRAVILMSNCGASSNRDEYIKQLQQFRKDYVSEKATRTYLTEVLPVMLGGANYCGIFPPHSFIDTADFESPRQLATYLWKLSRNLHLYEEYFDWKYEEQYLAIPEYTFVTGIGTVSVKEQWISDSEVDSWNEFAKSDMTN</sequence>
<comment type="similarity">
    <text evidence="3 7">Belongs to the glycosyltransferase 10 family.</text>
</comment>
<dbReference type="STRING" id="947166.A0A1D1VK11"/>
<keyword evidence="5 7" id="KW-0808">Transferase</keyword>
<evidence type="ECO:0000256" key="6">
    <source>
        <dbReference type="ARBA" id="ARBA00023034"/>
    </source>
</evidence>
<name>A0A1D1VK11_RAMVA</name>
<proteinExistence type="inferred from homology"/>
<dbReference type="EMBL" id="BDGG01000007">
    <property type="protein sequence ID" value="GAV01136.1"/>
    <property type="molecule type" value="Genomic_DNA"/>
</dbReference>
<gene>
    <name evidence="9" type="primary">RvY_11892-1</name>
    <name evidence="9" type="synonym">RvY_11892.1</name>
    <name evidence="9" type="ORF">RvY_11892</name>
</gene>
<keyword evidence="7" id="KW-0472">Membrane</keyword>